<dbReference type="PANTHER" id="PTHR11566:SF131">
    <property type="entry name" value="GTPASE, PUTATIVE (AFU_ORTHOLOGUE AFUA_6G07630)-RELATED"/>
    <property type="match status" value="1"/>
</dbReference>
<dbReference type="EMBL" id="JASNQZ010000010">
    <property type="protein sequence ID" value="KAL0952898.1"/>
    <property type="molecule type" value="Genomic_DNA"/>
</dbReference>
<evidence type="ECO:0000259" key="4">
    <source>
        <dbReference type="PROSITE" id="PS51388"/>
    </source>
</evidence>
<dbReference type="InterPro" id="IPR020850">
    <property type="entry name" value="GED_dom"/>
</dbReference>
<dbReference type="Gene3D" id="3.40.50.300">
    <property type="entry name" value="P-loop containing nucleotide triphosphate hydrolases"/>
    <property type="match status" value="1"/>
</dbReference>
<dbReference type="CDD" id="cd08771">
    <property type="entry name" value="DLP_1"/>
    <property type="match status" value="1"/>
</dbReference>
<dbReference type="SMART" id="SM00053">
    <property type="entry name" value="DYNc"/>
    <property type="match status" value="1"/>
</dbReference>
<dbReference type="InterPro" id="IPR001401">
    <property type="entry name" value="Dynamin_GTPase"/>
</dbReference>
<name>A0ABR3JBU1_9AGAR</name>
<dbReference type="PROSITE" id="PS51718">
    <property type="entry name" value="G_DYNAMIN_2"/>
    <property type="match status" value="1"/>
</dbReference>
<evidence type="ECO:0000256" key="3">
    <source>
        <dbReference type="SAM" id="MobiDB-lite"/>
    </source>
</evidence>
<keyword evidence="2" id="KW-0342">GTP-binding</keyword>
<dbReference type="Pfam" id="PF00350">
    <property type="entry name" value="Dynamin_N"/>
    <property type="match status" value="1"/>
</dbReference>
<dbReference type="InterPro" id="IPR045063">
    <property type="entry name" value="Dynamin_N"/>
</dbReference>
<evidence type="ECO:0000313" key="6">
    <source>
        <dbReference type="EMBL" id="KAL0952898.1"/>
    </source>
</evidence>
<feature type="compositionally biased region" description="Polar residues" evidence="3">
    <location>
        <begin position="629"/>
        <end position="665"/>
    </location>
</feature>
<keyword evidence="7" id="KW-1185">Reference proteome</keyword>
<comment type="caution">
    <text evidence="6">The sequence shown here is derived from an EMBL/GenBank/DDBJ whole genome shotgun (WGS) entry which is preliminary data.</text>
</comment>
<dbReference type="InterPro" id="IPR022812">
    <property type="entry name" value="Dynamin"/>
</dbReference>
<evidence type="ECO:0000256" key="1">
    <source>
        <dbReference type="ARBA" id="ARBA00022741"/>
    </source>
</evidence>
<dbReference type="PRINTS" id="PR00195">
    <property type="entry name" value="DYNAMIN"/>
</dbReference>
<proteinExistence type="predicted"/>
<dbReference type="Gene3D" id="1.20.120.1240">
    <property type="entry name" value="Dynamin, middle domain"/>
    <property type="match status" value="1"/>
</dbReference>
<protein>
    <submittedName>
        <fullName evidence="6">Uncharacterized protein</fullName>
    </submittedName>
</protein>
<dbReference type="InterPro" id="IPR000375">
    <property type="entry name" value="Dynamin_stalk"/>
</dbReference>
<keyword evidence="1" id="KW-0547">Nucleotide-binding</keyword>
<gene>
    <name evidence="6" type="ORF">HGRIS_007116</name>
</gene>
<organism evidence="6 7">
    <name type="scientific">Hohenbuehelia grisea</name>
    <dbReference type="NCBI Taxonomy" id="104357"/>
    <lineage>
        <taxon>Eukaryota</taxon>
        <taxon>Fungi</taxon>
        <taxon>Dikarya</taxon>
        <taxon>Basidiomycota</taxon>
        <taxon>Agaricomycotina</taxon>
        <taxon>Agaricomycetes</taxon>
        <taxon>Agaricomycetidae</taxon>
        <taxon>Agaricales</taxon>
        <taxon>Pleurotineae</taxon>
        <taxon>Pleurotaceae</taxon>
        <taxon>Hohenbuehelia</taxon>
    </lineage>
</organism>
<feature type="compositionally biased region" description="Polar residues" evidence="3">
    <location>
        <begin position="599"/>
        <end position="621"/>
    </location>
</feature>
<evidence type="ECO:0000313" key="7">
    <source>
        <dbReference type="Proteomes" id="UP001556367"/>
    </source>
</evidence>
<feature type="compositionally biased region" description="Low complexity" evidence="3">
    <location>
        <begin position="666"/>
        <end position="681"/>
    </location>
</feature>
<feature type="domain" description="Dynamin-type G" evidence="5">
    <location>
        <begin position="32"/>
        <end position="317"/>
    </location>
</feature>
<dbReference type="PROSITE" id="PS51388">
    <property type="entry name" value="GED"/>
    <property type="match status" value="1"/>
</dbReference>
<dbReference type="InterPro" id="IPR027417">
    <property type="entry name" value="P-loop_NTPase"/>
</dbReference>
<evidence type="ECO:0000259" key="5">
    <source>
        <dbReference type="PROSITE" id="PS51718"/>
    </source>
</evidence>
<evidence type="ECO:0000256" key="2">
    <source>
        <dbReference type="ARBA" id="ARBA00023134"/>
    </source>
</evidence>
<sequence>MHLASSSGEYAKNRRSQLDIVKELRAVGAEIDLDLPKTVVIGNQSAGKSSVVEAISGISVPREAGTCTRCAIECRLRNVLDAPWSCQVSIRGHTGASLQEISEVHFGERITDKTKVEEVIRRAQLAVLNPMQNHQHFLTTPLPDFRPDLTDLSFVDLPGIIHNGDTSHVQMVKQLVQTHIRSPNCLILVVMPMTDQVENQQALALAKEVDPQGIRTIGVLTKPDMLTSGDIDSQTMYLKIIEGHDRRLVHGYYCTRQPNDAERRNKLSSQDARAAEAQFFQNTAPWSTSACKKRFGTENLVNSLGGLLSELIKRRLPHIRSDALKLLNDCKRSISELPEKINVSPEKYMIDVIPRFCEEIRRHVEAGSDYDFDGIIESNRESFKALKKDLEASCPQLIAQPAPPSLIFPSQTPSAVECIRRGQPLYLDTLHHFLQKSIRRELPNNIPFRAKASLISAFQEPWQHNVVNCLQSVQKQLLNLLLGLVETKFGRFAVLQSNLKDYMTSLVDHHAQNCLVFAQALMRMELRPHTLNDDDFKRATNRWLVHFRDMPAGKISPPAQSAERRSHKDQNKRHCPRSHPTPDSDSTAKFANRFPFSGGPNQTDGTSFMSTPAPSTSNSSFFKFGDPPTSASGSSDQGKSFHNSLHTTTFPPTVNTSAPKVNTSAPTVNTSAPTTGTTAPPSNRPTVPPASDIAAALALLAKAGYNVNGTDINSDKYDVELSITAEVRGYWDIAVKRFVDVITATIDQEFVMAVAENLQPYLIEKLGLGDPEAAVRCATLLVEDVNTFAPREELIARKKG</sequence>
<dbReference type="Proteomes" id="UP001556367">
    <property type="component" value="Unassembled WGS sequence"/>
</dbReference>
<accession>A0ABR3JBU1</accession>
<dbReference type="Pfam" id="PF01031">
    <property type="entry name" value="Dynamin_M"/>
    <property type="match status" value="1"/>
</dbReference>
<dbReference type="SUPFAM" id="SSF52540">
    <property type="entry name" value="P-loop containing nucleoside triphosphate hydrolases"/>
    <property type="match status" value="1"/>
</dbReference>
<dbReference type="InterPro" id="IPR030381">
    <property type="entry name" value="G_DYNAMIN_dom"/>
</dbReference>
<feature type="region of interest" description="Disordered" evidence="3">
    <location>
        <begin position="550"/>
        <end position="689"/>
    </location>
</feature>
<dbReference type="PANTHER" id="PTHR11566">
    <property type="entry name" value="DYNAMIN"/>
    <property type="match status" value="1"/>
</dbReference>
<reference evidence="7" key="1">
    <citation type="submission" date="2024-06" db="EMBL/GenBank/DDBJ databases">
        <title>Multi-omics analyses provide insights into the biosynthesis of the anticancer antibiotic pleurotin in Hohenbuehelia grisea.</title>
        <authorList>
            <person name="Weaver J.A."/>
            <person name="Alberti F."/>
        </authorList>
    </citation>
    <scope>NUCLEOTIDE SEQUENCE [LARGE SCALE GENOMIC DNA]</scope>
    <source>
        <strain evidence="7">T-177</strain>
    </source>
</reference>
<feature type="domain" description="GED" evidence="4">
    <location>
        <begin position="720"/>
        <end position="800"/>
    </location>
</feature>